<evidence type="ECO:0000256" key="1">
    <source>
        <dbReference type="ARBA" id="ARBA00009350"/>
    </source>
</evidence>
<evidence type="ECO:0000313" key="2">
    <source>
        <dbReference type="EMBL" id="PPK82558.1"/>
    </source>
</evidence>
<accession>A0A2S6HX33</accession>
<protein>
    <submittedName>
        <fullName evidence="2">Putative DNA-binding protein (UPF0251 family)</fullName>
    </submittedName>
</protein>
<dbReference type="PANTHER" id="PTHR37478:SF2">
    <property type="entry name" value="UPF0251 PROTEIN TK0562"/>
    <property type="match status" value="1"/>
</dbReference>
<proteinExistence type="inferred from homology"/>
<dbReference type="PANTHER" id="PTHR37478">
    <property type="match status" value="1"/>
</dbReference>
<organism evidence="2 3">
    <name type="scientific">Lacrimispora xylanisolvens</name>
    <dbReference type="NCBI Taxonomy" id="384636"/>
    <lineage>
        <taxon>Bacteria</taxon>
        <taxon>Bacillati</taxon>
        <taxon>Bacillota</taxon>
        <taxon>Clostridia</taxon>
        <taxon>Lachnospirales</taxon>
        <taxon>Lachnospiraceae</taxon>
        <taxon>Lacrimispora</taxon>
    </lineage>
</organism>
<dbReference type="InterPro" id="IPR002852">
    <property type="entry name" value="UPF0251"/>
</dbReference>
<dbReference type="Pfam" id="PF02001">
    <property type="entry name" value="DUF134"/>
    <property type="match status" value="1"/>
</dbReference>
<dbReference type="OrthoDB" id="280278at2"/>
<dbReference type="GO" id="GO:0003677">
    <property type="term" value="F:DNA binding"/>
    <property type="evidence" value="ECO:0007669"/>
    <property type="project" value="UniProtKB-KW"/>
</dbReference>
<sequence length="140" mass="15833">MARPVKQRRVCEMPETMEFAPCNKEKLMTIEMSVDEYEVIRLIDHLKLTQNECSQQMSVARTTVQAIYDSARSKLADALVNGKKLIIQGGNYTLCPESRYCCGKNCSQKRGLLGHCTDQSRADICCGKNQFCKKENGFPD</sequence>
<dbReference type="RefSeq" id="WP_104435145.1">
    <property type="nucleotide sequence ID" value="NZ_PTJA01000002.1"/>
</dbReference>
<keyword evidence="3" id="KW-1185">Reference proteome</keyword>
<comment type="similarity">
    <text evidence="1">Belongs to the UPF0251 family.</text>
</comment>
<dbReference type="AlphaFoldDB" id="A0A2S6HX33"/>
<gene>
    <name evidence="2" type="ORF">BXY41_102247</name>
</gene>
<reference evidence="2 3" key="1">
    <citation type="submission" date="2018-02" db="EMBL/GenBank/DDBJ databases">
        <title>Genomic Encyclopedia of Archaeal and Bacterial Type Strains, Phase II (KMG-II): from individual species to whole genera.</title>
        <authorList>
            <person name="Goeker M."/>
        </authorList>
    </citation>
    <scope>NUCLEOTIDE SEQUENCE [LARGE SCALE GENOMIC DNA]</scope>
    <source>
        <strain evidence="2 3">DSM 3808</strain>
    </source>
</reference>
<dbReference type="Proteomes" id="UP000237749">
    <property type="component" value="Unassembled WGS sequence"/>
</dbReference>
<dbReference type="EMBL" id="PTJA01000002">
    <property type="protein sequence ID" value="PPK82558.1"/>
    <property type="molecule type" value="Genomic_DNA"/>
</dbReference>
<evidence type="ECO:0000313" key="3">
    <source>
        <dbReference type="Proteomes" id="UP000237749"/>
    </source>
</evidence>
<name>A0A2S6HX33_9FIRM</name>
<keyword evidence="2" id="KW-0238">DNA-binding</keyword>
<comment type="caution">
    <text evidence="2">The sequence shown here is derived from an EMBL/GenBank/DDBJ whole genome shotgun (WGS) entry which is preliminary data.</text>
</comment>